<dbReference type="Proteomes" id="UP001143910">
    <property type="component" value="Unassembled WGS sequence"/>
</dbReference>
<reference evidence="1" key="1">
    <citation type="submission" date="2022-08" db="EMBL/GenBank/DDBJ databases">
        <title>Genome Sequence of Lecanicillium fungicola.</title>
        <authorList>
            <person name="Buettner E."/>
        </authorList>
    </citation>
    <scope>NUCLEOTIDE SEQUENCE</scope>
    <source>
        <strain evidence="1">Babe33</strain>
    </source>
</reference>
<evidence type="ECO:0000313" key="2">
    <source>
        <dbReference type="Proteomes" id="UP001143910"/>
    </source>
</evidence>
<gene>
    <name evidence="1" type="ORF">NQ176_g10490</name>
</gene>
<protein>
    <submittedName>
        <fullName evidence="1">Uncharacterized protein</fullName>
    </submittedName>
</protein>
<comment type="caution">
    <text evidence="1">The sequence shown here is derived from an EMBL/GenBank/DDBJ whole genome shotgun (WGS) entry which is preliminary data.</text>
</comment>
<organism evidence="1 2">
    <name type="scientific">Zarea fungicola</name>
    <dbReference type="NCBI Taxonomy" id="93591"/>
    <lineage>
        <taxon>Eukaryota</taxon>
        <taxon>Fungi</taxon>
        <taxon>Dikarya</taxon>
        <taxon>Ascomycota</taxon>
        <taxon>Pezizomycotina</taxon>
        <taxon>Sordariomycetes</taxon>
        <taxon>Hypocreomycetidae</taxon>
        <taxon>Hypocreales</taxon>
        <taxon>Cordycipitaceae</taxon>
        <taxon>Zarea</taxon>
    </lineage>
</organism>
<evidence type="ECO:0000313" key="1">
    <source>
        <dbReference type="EMBL" id="KAJ2965697.1"/>
    </source>
</evidence>
<keyword evidence="2" id="KW-1185">Reference proteome</keyword>
<sequence>MKRVSEIRQRRERVFYKKRMAGKRERELATGPQARDADVDLEAEEEAATKAYKTKVFGQEKRRLRVRNDGEVEEDGMDMD</sequence>
<accession>A0ACC1MF96</accession>
<proteinExistence type="predicted"/>
<name>A0ACC1MF96_9HYPO</name>
<dbReference type="EMBL" id="JANJQO010002885">
    <property type="protein sequence ID" value="KAJ2965697.1"/>
    <property type="molecule type" value="Genomic_DNA"/>
</dbReference>